<evidence type="ECO:0000313" key="7">
    <source>
        <dbReference type="Proteomes" id="UP000594261"/>
    </source>
</evidence>
<dbReference type="InterPro" id="IPR044974">
    <property type="entry name" value="Disease_R_plants"/>
</dbReference>
<evidence type="ECO:0000256" key="3">
    <source>
        <dbReference type="ARBA" id="ARBA00022821"/>
    </source>
</evidence>
<dbReference type="InParanoid" id="A0A7N2R5N5"/>
<dbReference type="FunFam" id="3.40.50.10140:FF:000007">
    <property type="entry name" value="Disease resistance protein (TIR-NBS-LRR class)"/>
    <property type="match status" value="1"/>
</dbReference>
<dbReference type="PANTHER" id="PTHR11017:SF559">
    <property type="entry name" value="DISEASE RESISTANCE PROTEIN CHL1"/>
    <property type="match status" value="1"/>
</dbReference>
<dbReference type="SMART" id="SM00369">
    <property type="entry name" value="LRR_TYP"/>
    <property type="match status" value="5"/>
</dbReference>
<dbReference type="Pfam" id="PF23282">
    <property type="entry name" value="WHD_ROQ1"/>
    <property type="match status" value="1"/>
</dbReference>
<feature type="domain" description="TIR" evidence="5">
    <location>
        <begin position="19"/>
        <end position="188"/>
    </location>
</feature>
<dbReference type="GeneID" id="115991636"/>
<dbReference type="InterPro" id="IPR055414">
    <property type="entry name" value="LRR_R13L4/SHOC2-like"/>
</dbReference>
<dbReference type="OrthoDB" id="2018313at2759"/>
<dbReference type="InterPro" id="IPR000157">
    <property type="entry name" value="TIR_dom"/>
</dbReference>
<keyword evidence="4" id="KW-0520">NAD</keyword>
<dbReference type="SUPFAM" id="SSF52058">
    <property type="entry name" value="L domain-like"/>
    <property type="match status" value="2"/>
</dbReference>
<dbReference type="Pfam" id="PF01582">
    <property type="entry name" value="TIR"/>
    <property type="match status" value="1"/>
</dbReference>
<keyword evidence="1" id="KW-0433">Leucine-rich repeat</keyword>
<dbReference type="Gramene" id="QL05p079585:mrna">
    <property type="protein sequence ID" value="QL05p079585:mrna"/>
    <property type="gene ID" value="QL05p079585"/>
</dbReference>
<dbReference type="InterPro" id="IPR002182">
    <property type="entry name" value="NB-ARC"/>
</dbReference>
<proteinExistence type="predicted"/>
<dbReference type="GO" id="GO:0006952">
    <property type="term" value="P:defense response"/>
    <property type="evidence" value="ECO:0007669"/>
    <property type="project" value="UniProtKB-KW"/>
</dbReference>
<dbReference type="Gene3D" id="3.40.50.300">
    <property type="entry name" value="P-loop containing nucleotide triphosphate hydrolases"/>
    <property type="match status" value="1"/>
</dbReference>
<evidence type="ECO:0000256" key="2">
    <source>
        <dbReference type="ARBA" id="ARBA00022737"/>
    </source>
</evidence>
<dbReference type="InterPro" id="IPR027417">
    <property type="entry name" value="P-loop_NTPase"/>
</dbReference>
<dbReference type="PROSITE" id="PS50104">
    <property type="entry name" value="TIR"/>
    <property type="match status" value="1"/>
</dbReference>
<dbReference type="PANTHER" id="PTHR11017">
    <property type="entry name" value="LEUCINE-RICH REPEAT-CONTAINING PROTEIN"/>
    <property type="match status" value="1"/>
</dbReference>
<dbReference type="InterPro" id="IPR058192">
    <property type="entry name" value="WHD_ROQ1-like"/>
</dbReference>
<keyword evidence="2" id="KW-0677">Repeat</keyword>
<dbReference type="SUPFAM" id="SSF52540">
    <property type="entry name" value="P-loop containing nucleoside triphosphate hydrolases"/>
    <property type="match status" value="1"/>
</dbReference>
<protein>
    <recommendedName>
        <fullName evidence="5">TIR domain-containing protein</fullName>
    </recommendedName>
</protein>
<evidence type="ECO:0000259" key="5">
    <source>
        <dbReference type="PROSITE" id="PS50104"/>
    </source>
</evidence>
<dbReference type="KEGG" id="qlo:115991636"/>
<dbReference type="RefSeq" id="XP_030971336.1">
    <property type="nucleotide sequence ID" value="XM_031115476.1"/>
</dbReference>
<dbReference type="RefSeq" id="XP_030971327.1">
    <property type="nucleotide sequence ID" value="XM_031115467.1"/>
</dbReference>
<dbReference type="InterPro" id="IPR003591">
    <property type="entry name" value="Leu-rich_rpt_typical-subtyp"/>
</dbReference>
<dbReference type="RefSeq" id="XP_030971333.1">
    <property type="nucleotide sequence ID" value="XM_031115473.1"/>
</dbReference>
<dbReference type="RefSeq" id="XP_030971329.1">
    <property type="nucleotide sequence ID" value="XM_031115469.1"/>
</dbReference>
<accession>A0A7N2R5N5</accession>
<sequence>MDSNSLSLPSSSTSSTSKWKYDVFLSFRGEETRYKFTDHLYIALVQKGIVTFRDDEKLKRGKSISSELLQAIEESRFAIVILSENYATSSWCLDELAKIIECKKELGMTVFPIFHYVDPSDVRKQLGLFKEAFVKHEERFEKKKVETWREALRYVGNLTGFHLKNISPETQEIRSIVRHISHTVRYKFSELNKGLVGIYPQAMELETLLALDQVDDVRFIGVWAMGGMGKTTLVEFVYDKVLEEFDDSCFLSDVREVCERHRLPAVQKTLILKLLKENHLEYDDDHDLSNKIKTRLRHKKILLVLDDVNQLKQLRGLAGDRNWFGLGSRIIITTRNKDLLQNHSLTKSEIYEVKPLKDEDAHHLFCLKAFNRKHIPDEFLELSKEFLNYVDGLPLALEVLGSFLFERSTVEWKSALERLLEGIGGNVIEVFEISFDRLNDCVKEIFLYIACLFNHEKKDYVVEILHSLDLHPDIGLRELIDRSLLKISNNNELWMHNLLGEMGRNKVRQESCDELGKRSILWLYKDIDHVLKTNTGTKNVKAIDIRGAKETSICHEDKEACWRPQGSMLVTLQGWVLSSLSWRGLAFSVTLQGWVQRTLSWQGFTSSKKQKGPLGNPNAFWNTPNLKFLRVRNINLLHVPSQLSNNLRFIEWNDYPSKSLPYFLPNELVQLRLQRSKIVILWEGKKDFEKLKLIDLACSSNLIISPDFTGVPNLEKLDFAVCSNLRQLHPSIGNLKKLILLDLKQCKELRCLPDFTGVPNLEKLVLAGCSNLRQLHSSIGNLKKLILLDLEQCKKLSCLPNKFEMESLEILNLSYCSKVKKVPEFLGDMKRLQELNLECTAITKLPSSVECLTSLNILTLRGCKNLQCLPNTICSLTLIDNLSLYKCSKFHKLPEDLGNIISLKNLTLWGTAIKELPSSVEFLISLRSLNLTDCKNFEFLPSTICSLKSLYEIYLCGCSKFVNLPDNLGNLEGLRMLFLERTAIEMLPSSVGRLTALFALELRDCKNLMCLPNTICSLSISHLNLSGCSKIVYLPKDLGKMKSLRSLHLNGTSIKKLPFSTILIQNLYEVHFRGCQWPSFSFDLMPNLLRFCTHVKILDLSDCHLLAIPNNIGCLYNLGSLNLCGNDFVSLPESISHLFKLSRLLLDGCKRLRSIPNLPPYFNHISVNNCTSLERLPGPKNIFSPDHFSLCFKCINCFKLADNIQSGFNMLQGQSGKLLARRLPSIIPGSEIPSWLKEVKICEEPHSSFVTSRGFQRYANVNRILKTKKVNIQVPFNGCDEWEGILLCLVFVPRERHQYPSQIDVYSIEVDGELQFSNLYSIGGSYRKFESHHLWLLEFSLDRFLYTHKMSRPCGSIDAKGFHQVEMKIATEGMEVEKIGFGLKYEGEFLQGSRNRSEVERIRRQYLLL</sequence>
<dbReference type="RefSeq" id="XP_030971330.1">
    <property type="nucleotide sequence ID" value="XM_031115470.1"/>
</dbReference>
<dbReference type="RefSeq" id="XP_030971334.1">
    <property type="nucleotide sequence ID" value="XM_031115474.1"/>
</dbReference>
<dbReference type="SUPFAM" id="SSF46785">
    <property type="entry name" value="Winged helix' DNA-binding domain"/>
    <property type="match status" value="1"/>
</dbReference>
<dbReference type="PRINTS" id="PR00364">
    <property type="entry name" value="DISEASERSIST"/>
</dbReference>
<dbReference type="OMA" id="HERIAGW"/>
<dbReference type="GO" id="GO:0007165">
    <property type="term" value="P:signal transduction"/>
    <property type="evidence" value="ECO:0007669"/>
    <property type="project" value="InterPro"/>
</dbReference>
<dbReference type="EnsemblPlants" id="QL05p079585:mrna">
    <property type="protein sequence ID" value="QL05p079585:mrna"/>
    <property type="gene ID" value="QL05p079585"/>
</dbReference>
<dbReference type="Pfam" id="PF00931">
    <property type="entry name" value="NB-ARC"/>
    <property type="match status" value="1"/>
</dbReference>
<dbReference type="InterPro" id="IPR042197">
    <property type="entry name" value="Apaf_helical"/>
</dbReference>
<dbReference type="RefSeq" id="XP_030971335.1">
    <property type="nucleotide sequence ID" value="XM_031115475.1"/>
</dbReference>
<dbReference type="EMBL" id="LRBV02000005">
    <property type="status" value="NOT_ANNOTATED_CDS"/>
    <property type="molecule type" value="Genomic_DNA"/>
</dbReference>
<gene>
    <name evidence="6" type="primary">LOC115991636</name>
</gene>
<dbReference type="Gene3D" id="3.80.10.10">
    <property type="entry name" value="Ribonuclease Inhibitor"/>
    <property type="match status" value="3"/>
</dbReference>
<dbReference type="Gene3D" id="3.40.50.10140">
    <property type="entry name" value="Toll/interleukin-1 receptor homology (TIR) domain"/>
    <property type="match status" value="1"/>
</dbReference>
<reference evidence="6" key="2">
    <citation type="submission" date="2021-01" db="UniProtKB">
        <authorList>
            <consortium name="EnsemblPlants"/>
        </authorList>
    </citation>
    <scope>IDENTIFICATION</scope>
</reference>
<dbReference type="RefSeq" id="XP_030971332.1">
    <property type="nucleotide sequence ID" value="XM_031115472.1"/>
</dbReference>
<name>A0A7N2R5N5_QUELO</name>
<dbReference type="GO" id="GO:0043531">
    <property type="term" value="F:ADP binding"/>
    <property type="evidence" value="ECO:0007669"/>
    <property type="project" value="InterPro"/>
</dbReference>
<dbReference type="Gene3D" id="1.10.8.430">
    <property type="entry name" value="Helical domain of apoptotic protease-activating factors"/>
    <property type="match status" value="1"/>
</dbReference>
<reference evidence="6 7" key="1">
    <citation type="journal article" date="2016" name="G3 (Bethesda)">
        <title>First Draft Assembly and Annotation of the Genome of a California Endemic Oak Quercus lobata Nee (Fagaceae).</title>
        <authorList>
            <person name="Sork V.L."/>
            <person name="Fitz-Gibbon S.T."/>
            <person name="Puiu D."/>
            <person name="Crepeau M."/>
            <person name="Gugger P.F."/>
            <person name="Sherman R."/>
            <person name="Stevens K."/>
            <person name="Langley C.H."/>
            <person name="Pellegrini M."/>
            <person name="Salzberg S.L."/>
        </authorList>
    </citation>
    <scope>NUCLEOTIDE SEQUENCE [LARGE SCALE GENOMIC DNA]</scope>
    <source>
        <strain evidence="6 7">cv. SW786</strain>
    </source>
</reference>
<dbReference type="SUPFAM" id="SSF52200">
    <property type="entry name" value="Toll/Interleukin receptor TIR domain"/>
    <property type="match status" value="1"/>
</dbReference>
<keyword evidence="3" id="KW-0611">Plant defense</keyword>
<dbReference type="InterPro" id="IPR036390">
    <property type="entry name" value="WH_DNA-bd_sf"/>
</dbReference>
<dbReference type="Proteomes" id="UP000594261">
    <property type="component" value="Chromosome 5"/>
</dbReference>
<evidence type="ECO:0000313" key="6">
    <source>
        <dbReference type="EnsemblPlants" id="QL05p079585:mrna"/>
    </source>
</evidence>
<dbReference type="RefSeq" id="XP_030971328.1">
    <property type="nucleotide sequence ID" value="XM_031115468.1"/>
</dbReference>
<evidence type="ECO:0000256" key="4">
    <source>
        <dbReference type="ARBA" id="ARBA00023027"/>
    </source>
</evidence>
<keyword evidence="7" id="KW-1185">Reference proteome</keyword>
<organism evidence="6 7">
    <name type="scientific">Quercus lobata</name>
    <name type="common">Valley oak</name>
    <dbReference type="NCBI Taxonomy" id="97700"/>
    <lineage>
        <taxon>Eukaryota</taxon>
        <taxon>Viridiplantae</taxon>
        <taxon>Streptophyta</taxon>
        <taxon>Embryophyta</taxon>
        <taxon>Tracheophyta</taxon>
        <taxon>Spermatophyta</taxon>
        <taxon>Magnoliopsida</taxon>
        <taxon>eudicotyledons</taxon>
        <taxon>Gunneridae</taxon>
        <taxon>Pentapetalae</taxon>
        <taxon>rosids</taxon>
        <taxon>fabids</taxon>
        <taxon>Fagales</taxon>
        <taxon>Fagaceae</taxon>
        <taxon>Quercus</taxon>
    </lineage>
</organism>
<dbReference type="Pfam" id="PF23598">
    <property type="entry name" value="LRR_14"/>
    <property type="match status" value="1"/>
</dbReference>
<dbReference type="InterPro" id="IPR032675">
    <property type="entry name" value="LRR_dom_sf"/>
</dbReference>
<dbReference type="SMART" id="SM00255">
    <property type="entry name" value="TIR"/>
    <property type="match status" value="1"/>
</dbReference>
<dbReference type="RefSeq" id="XP_030971326.1">
    <property type="nucleotide sequence ID" value="XM_031115466.1"/>
</dbReference>
<evidence type="ECO:0000256" key="1">
    <source>
        <dbReference type="ARBA" id="ARBA00022614"/>
    </source>
</evidence>
<dbReference type="InterPro" id="IPR035897">
    <property type="entry name" value="Toll_tir_struct_dom_sf"/>
</dbReference>
<dbReference type="GO" id="GO:0051707">
    <property type="term" value="P:response to other organism"/>
    <property type="evidence" value="ECO:0007669"/>
    <property type="project" value="UniProtKB-ARBA"/>
</dbReference>